<evidence type="ECO:0000313" key="4">
    <source>
        <dbReference type="Proteomes" id="UP000440578"/>
    </source>
</evidence>
<comment type="caution">
    <text evidence="3">The sequence shown here is derived from an EMBL/GenBank/DDBJ whole genome shotgun (WGS) entry which is preliminary data.</text>
</comment>
<dbReference type="GO" id="GO:0035091">
    <property type="term" value="F:phosphatidylinositol binding"/>
    <property type="evidence" value="ECO:0007669"/>
    <property type="project" value="TreeGrafter"/>
</dbReference>
<gene>
    <name evidence="3" type="primary">Doc2b_1</name>
    <name evidence="3" type="ORF">FJT64_001779</name>
</gene>
<dbReference type="InterPro" id="IPR000008">
    <property type="entry name" value="C2_dom"/>
</dbReference>
<keyword evidence="4" id="KW-1185">Reference proteome</keyword>
<dbReference type="PANTHER" id="PTHR45761">
    <property type="entry name" value="EXTENDED SYNAPTOTAGMIN-LIKE PROTEIN 2, ISOFORM C"/>
    <property type="match status" value="1"/>
</dbReference>
<dbReference type="InterPro" id="IPR035892">
    <property type="entry name" value="C2_domain_sf"/>
</dbReference>
<dbReference type="GO" id="GO:0005544">
    <property type="term" value="F:calcium-dependent phospholipid binding"/>
    <property type="evidence" value="ECO:0007669"/>
    <property type="project" value="TreeGrafter"/>
</dbReference>
<feature type="region of interest" description="Disordered" evidence="1">
    <location>
        <begin position="88"/>
        <end position="113"/>
    </location>
</feature>
<sequence>MQGDDIPDPYVKTYLLPDRSEKNKRKTQKFKDNCNPVYEETLEYEGKLHELLRTLEVQVVSKKTFAPNPILGMESAVQSLIQDLLPEDVPVREDPPGQAAKPSQPPPHPAGADRLGRIELTLRYSHMKDALEVTVHRVANLPVQGDDIPDPYVKTYLLPDKSESNKRKTEKFKDECNPVYEETFEYKGKQSDVGSRTLEVQVVSKKTFGWNPVLGMKHINLRGVNLEAEPPSGSTWSRRSDSTRKRHAPIRATAVL</sequence>
<dbReference type="Pfam" id="PF00168">
    <property type="entry name" value="C2"/>
    <property type="match status" value="2"/>
</dbReference>
<evidence type="ECO:0000256" key="1">
    <source>
        <dbReference type="SAM" id="MobiDB-lite"/>
    </source>
</evidence>
<accession>A0A6A4XDU9</accession>
<feature type="region of interest" description="Disordered" evidence="1">
    <location>
        <begin position="227"/>
        <end position="256"/>
    </location>
</feature>
<evidence type="ECO:0000313" key="3">
    <source>
        <dbReference type="EMBL" id="KAF0312661.1"/>
    </source>
</evidence>
<dbReference type="Proteomes" id="UP000440578">
    <property type="component" value="Unassembled WGS sequence"/>
</dbReference>
<dbReference type="EMBL" id="VIIS01000148">
    <property type="protein sequence ID" value="KAF0312661.1"/>
    <property type="molecule type" value="Genomic_DNA"/>
</dbReference>
<feature type="domain" description="C2" evidence="2">
    <location>
        <begin position="114"/>
        <end position="237"/>
    </location>
</feature>
<dbReference type="InterPro" id="IPR051634">
    <property type="entry name" value="Extended_Synaptotagmin"/>
</dbReference>
<feature type="domain" description="C2" evidence="2">
    <location>
        <begin position="1"/>
        <end position="94"/>
    </location>
</feature>
<dbReference type="AlphaFoldDB" id="A0A6A4XDU9"/>
<dbReference type="GO" id="GO:0005789">
    <property type="term" value="C:endoplasmic reticulum membrane"/>
    <property type="evidence" value="ECO:0007669"/>
    <property type="project" value="TreeGrafter"/>
</dbReference>
<organism evidence="3 4">
    <name type="scientific">Amphibalanus amphitrite</name>
    <name type="common">Striped barnacle</name>
    <name type="synonym">Balanus amphitrite</name>
    <dbReference type="NCBI Taxonomy" id="1232801"/>
    <lineage>
        <taxon>Eukaryota</taxon>
        <taxon>Metazoa</taxon>
        <taxon>Ecdysozoa</taxon>
        <taxon>Arthropoda</taxon>
        <taxon>Crustacea</taxon>
        <taxon>Multicrustacea</taxon>
        <taxon>Cirripedia</taxon>
        <taxon>Thoracica</taxon>
        <taxon>Thoracicalcarea</taxon>
        <taxon>Balanomorpha</taxon>
        <taxon>Balanoidea</taxon>
        <taxon>Balanidae</taxon>
        <taxon>Amphibalaninae</taxon>
        <taxon>Amphibalanus</taxon>
    </lineage>
</organism>
<dbReference type="Gene3D" id="2.60.40.150">
    <property type="entry name" value="C2 domain"/>
    <property type="match status" value="2"/>
</dbReference>
<protein>
    <submittedName>
        <fullName evidence="3">Double C2-like domain-containing protein beta</fullName>
    </submittedName>
</protein>
<dbReference type="PROSITE" id="PS50004">
    <property type="entry name" value="C2"/>
    <property type="match status" value="2"/>
</dbReference>
<dbReference type="SUPFAM" id="SSF49562">
    <property type="entry name" value="C2 domain (Calcium/lipid-binding domain, CaLB)"/>
    <property type="match status" value="2"/>
</dbReference>
<dbReference type="GO" id="GO:0008429">
    <property type="term" value="F:phosphatidylethanolamine binding"/>
    <property type="evidence" value="ECO:0007669"/>
    <property type="project" value="TreeGrafter"/>
</dbReference>
<dbReference type="OrthoDB" id="1029639at2759"/>
<dbReference type="SMART" id="SM00239">
    <property type="entry name" value="C2"/>
    <property type="match status" value="2"/>
</dbReference>
<proteinExistence type="predicted"/>
<dbReference type="GO" id="GO:0031210">
    <property type="term" value="F:phosphatidylcholine binding"/>
    <property type="evidence" value="ECO:0007669"/>
    <property type="project" value="TreeGrafter"/>
</dbReference>
<name>A0A6A4XDU9_AMPAM</name>
<dbReference type="PANTHER" id="PTHR45761:SF1">
    <property type="entry name" value="EXTENDED SYNAPTOTAGMIN-LIKE PROTEIN 2, ISOFORM C"/>
    <property type="match status" value="1"/>
</dbReference>
<feature type="region of interest" description="Disordered" evidence="1">
    <location>
        <begin position="1"/>
        <end position="29"/>
    </location>
</feature>
<reference evidence="3 4" key="1">
    <citation type="submission" date="2019-07" db="EMBL/GenBank/DDBJ databases">
        <title>Draft genome assembly of a fouling barnacle, Amphibalanus amphitrite (Darwin, 1854): The first reference genome for Thecostraca.</title>
        <authorList>
            <person name="Kim W."/>
        </authorList>
    </citation>
    <scope>NUCLEOTIDE SEQUENCE [LARGE SCALE GENOMIC DNA]</scope>
    <source>
        <strain evidence="3">SNU_AA5</strain>
        <tissue evidence="3">Soma without cirri and trophi</tissue>
    </source>
</reference>
<dbReference type="GO" id="GO:0005509">
    <property type="term" value="F:calcium ion binding"/>
    <property type="evidence" value="ECO:0007669"/>
    <property type="project" value="TreeGrafter"/>
</dbReference>
<evidence type="ECO:0000259" key="2">
    <source>
        <dbReference type="PROSITE" id="PS50004"/>
    </source>
</evidence>